<dbReference type="InterPro" id="IPR050222">
    <property type="entry name" value="MATE_MdtK"/>
</dbReference>
<keyword evidence="6" id="KW-1185">Reference proteome</keyword>
<name>A0ABQ8US49_9EUKA</name>
<evidence type="ECO:0000313" key="5">
    <source>
        <dbReference type="EMBL" id="KAJ4461964.1"/>
    </source>
</evidence>
<keyword evidence="4" id="KW-0812">Transmembrane</keyword>
<feature type="transmembrane region" description="Helical" evidence="4">
    <location>
        <begin position="359"/>
        <end position="378"/>
    </location>
</feature>
<feature type="transmembrane region" description="Helical" evidence="4">
    <location>
        <begin position="318"/>
        <end position="339"/>
    </location>
</feature>
<feature type="transmembrane region" description="Helical" evidence="4">
    <location>
        <begin position="95"/>
        <end position="121"/>
    </location>
</feature>
<dbReference type="PANTHER" id="PTHR43298:SF2">
    <property type="entry name" value="FMN_FAD EXPORTER YEEO-RELATED"/>
    <property type="match status" value="1"/>
</dbReference>
<gene>
    <name evidence="5" type="ORF">PAPYR_1668</name>
</gene>
<feature type="transmembrane region" description="Helical" evidence="4">
    <location>
        <begin position="196"/>
        <end position="217"/>
    </location>
</feature>
<reference evidence="5" key="1">
    <citation type="journal article" date="2022" name="bioRxiv">
        <title>Genomics of Preaxostyla Flagellates Illuminates Evolutionary Transitions and the Path Towards Mitochondrial Loss.</title>
        <authorList>
            <person name="Novak L.V.F."/>
            <person name="Treitli S.C."/>
            <person name="Pyrih J."/>
            <person name="Halakuc P."/>
            <person name="Pipaliya S.V."/>
            <person name="Vacek V."/>
            <person name="Brzon O."/>
            <person name="Soukal P."/>
            <person name="Eme L."/>
            <person name="Dacks J.B."/>
            <person name="Karnkowska A."/>
            <person name="Elias M."/>
            <person name="Hampl V."/>
        </authorList>
    </citation>
    <scope>NUCLEOTIDE SEQUENCE</scope>
    <source>
        <strain evidence="5">RCP-MX</strain>
    </source>
</reference>
<dbReference type="EMBL" id="JAPMOS010000005">
    <property type="protein sequence ID" value="KAJ4461964.1"/>
    <property type="molecule type" value="Genomic_DNA"/>
</dbReference>
<evidence type="ECO:0000256" key="2">
    <source>
        <dbReference type="ARBA" id="ARBA00022448"/>
    </source>
</evidence>
<dbReference type="Proteomes" id="UP001141327">
    <property type="component" value="Unassembled WGS sequence"/>
</dbReference>
<feature type="transmembrane region" description="Helical" evidence="4">
    <location>
        <begin position="287"/>
        <end position="306"/>
    </location>
</feature>
<evidence type="ECO:0000256" key="3">
    <source>
        <dbReference type="SAM" id="MobiDB-lite"/>
    </source>
</evidence>
<feature type="transmembrane region" description="Helical" evidence="4">
    <location>
        <begin position="166"/>
        <end position="190"/>
    </location>
</feature>
<dbReference type="InterPro" id="IPR002528">
    <property type="entry name" value="MATE_fam"/>
</dbReference>
<evidence type="ECO:0000256" key="4">
    <source>
        <dbReference type="SAM" id="Phobius"/>
    </source>
</evidence>
<feature type="transmembrane region" description="Helical" evidence="4">
    <location>
        <begin position="141"/>
        <end position="159"/>
    </location>
</feature>
<accession>A0ABQ8US49</accession>
<keyword evidence="4" id="KW-0472">Membrane</keyword>
<feature type="transmembrane region" description="Helical" evidence="4">
    <location>
        <begin position="261"/>
        <end position="281"/>
    </location>
</feature>
<comment type="similarity">
    <text evidence="1">Belongs to the multi antimicrobial extrusion (MATE) (TC 2.A.66.1) family.</text>
</comment>
<dbReference type="PANTHER" id="PTHR43298">
    <property type="entry name" value="MULTIDRUG RESISTANCE PROTEIN NORM-RELATED"/>
    <property type="match status" value="1"/>
</dbReference>
<dbReference type="Pfam" id="PF01554">
    <property type="entry name" value="MatE"/>
    <property type="match status" value="2"/>
</dbReference>
<feature type="region of interest" description="Disordered" evidence="3">
    <location>
        <begin position="503"/>
        <end position="536"/>
    </location>
</feature>
<protein>
    <submittedName>
        <fullName evidence="5">Multi Antimicrobial Extrusion</fullName>
    </submittedName>
</protein>
<proteinExistence type="inferred from homology"/>
<feature type="transmembrane region" description="Helical" evidence="4">
    <location>
        <begin position="390"/>
        <end position="411"/>
    </location>
</feature>
<evidence type="ECO:0000313" key="6">
    <source>
        <dbReference type="Proteomes" id="UP001141327"/>
    </source>
</evidence>
<keyword evidence="2" id="KW-0813">Transport</keyword>
<evidence type="ECO:0000256" key="1">
    <source>
        <dbReference type="ARBA" id="ARBA00010199"/>
    </source>
</evidence>
<comment type="caution">
    <text evidence="5">The sequence shown here is derived from an EMBL/GenBank/DDBJ whole genome shotgun (WGS) entry which is preliminary data.</text>
</comment>
<feature type="transmembrane region" description="Helical" evidence="4">
    <location>
        <begin position="20"/>
        <end position="40"/>
    </location>
</feature>
<feature type="transmembrane region" description="Helical" evidence="4">
    <location>
        <begin position="426"/>
        <end position="448"/>
    </location>
</feature>
<feature type="transmembrane region" description="Helical" evidence="4">
    <location>
        <begin position="60"/>
        <end position="83"/>
    </location>
</feature>
<sequence length="536" mass="58695">MGFCSFWVTNWRAPGGWKDLLSIAVPLSMSMVSNGIQSFVDTLFLSTLNANGAVSLASTTISVLLALVVPTIEFSSTFIAQYIGANRKREVGNVFWHAMYLSILLGIASAAGAPFIKYVFLLLNPGDEPQPLRQKTEFAGTLLYGSVAIYIKMAFSAYFSGQGRAVVVLILNAVSAAINVGFLALFVSVLHLDVTGAALATVVSNIIVDVGFTVIAFKSRKEIRELGLANMRFRPRVLWSLAKYGLSNGLQSCIEMVSATYFQTLIGSINYIFLDAFGIALQTNNLLLLPVQGILLAIEVLSGRYLGARQVGNVERAVRSGLFLGFCYVLIYGSIYLFAPNFFLWMFGRDPASDNGIMIRLSLYMCVAYSTCDVLNYVFSAPCKASGDVYFTMVCSITYGVICYLVPPILLKEVFLRGDRDPWHCWAFWLGPCMSIALQATSLFLRYLEGTWRTRELLEGHDFLSELDAKKSAAEIRRRVATEGLTEVGPDSSPLLDEQFETATPVKPTSTSPPAEAMTVFSEPITVTPAKTRPAA</sequence>
<keyword evidence="4" id="KW-1133">Transmembrane helix</keyword>
<organism evidence="5 6">
    <name type="scientific">Paratrimastix pyriformis</name>
    <dbReference type="NCBI Taxonomy" id="342808"/>
    <lineage>
        <taxon>Eukaryota</taxon>
        <taxon>Metamonada</taxon>
        <taxon>Preaxostyla</taxon>
        <taxon>Paratrimastigidae</taxon>
        <taxon>Paratrimastix</taxon>
    </lineage>
</organism>